<evidence type="ECO:0000313" key="1">
    <source>
        <dbReference type="EMBL" id="KAI9251928.1"/>
    </source>
</evidence>
<dbReference type="AlphaFoldDB" id="A0AAD5K373"/>
<organism evidence="1 2">
    <name type="scientific">Phascolomyces articulosus</name>
    <dbReference type="NCBI Taxonomy" id="60185"/>
    <lineage>
        <taxon>Eukaryota</taxon>
        <taxon>Fungi</taxon>
        <taxon>Fungi incertae sedis</taxon>
        <taxon>Mucoromycota</taxon>
        <taxon>Mucoromycotina</taxon>
        <taxon>Mucoromycetes</taxon>
        <taxon>Mucorales</taxon>
        <taxon>Lichtheimiaceae</taxon>
        <taxon>Phascolomyces</taxon>
    </lineage>
</organism>
<gene>
    <name evidence="1" type="ORF">BDA99DRAFT_521546</name>
</gene>
<accession>A0AAD5K373</accession>
<name>A0AAD5K373_9FUNG</name>
<proteinExistence type="predicted"/>
<reference evidence="1" key="2">
    <citation type="submission" date="2023-02" db="EMBL/GenBank/DDBJ databases">
        <authorList>
            <consortium name="DOE Joint Genome Institute"/>
            <person name="Mondo S.J."/>
            <person name="Chang Y."/>
            <person name="Wang Y."/>
            <person name="Ahrendt S."/>
            <person name="Andreopoulos W."/>
            <person name="Barry K."/>
            <person name="Beard J."/>
            <person name="Benny G.L."/>
            <person name="Blankenship S."/>
            <person name="Bonito G."/>
            <person name="Cuomo C."/>
            <person name="Desiro A."/>
            <person name="Gervers K.A."/>
            <person name="Hundley H."/>
            <person name="Kuo A."/>
            <person name="LaButti K."/>
            <person name="Lang B.F."/>
            <person name="Lipzen A."/>
            <person name="O'Donnell K."/>
            <person name="Pangilinan J."/>
            <person name="Reynolds N."/>
            <person name="Sandor L."/>
            <person name="Smith M.W."/>
            <person name="Tsang A."/>
            <person name="Grigoriev I.V."/>
            <person name="Stajich J.E."/>
            <person name="Spatafora J.W."/>
        </authorList>
    </citation>
    <scope>NUCLEOTIDE SEQUENCE</scope>
    <source>
        <strain evidence="1">RSA 2281</strain>
    </source>
</reference>
<dbReference type="EMBL" id="JAIXMP010000029">
    <property type="protein sequence ID" value="KAI9251928.1"/>
    <property type="molecule type" value="Genomic_DNA"/>
</dbReference>
<evidence type="ECO:0000313" key="2">
    <source>
        <dbReference type="Proteomes" id="UP001209540"/>
    </source>
</evidence>
<dbReference type="Proteomes" id="UP001209540">
    <property type="component" value="Unassembled WGS sequence"/>
</dbReference>
<sequence length="152" mass="17958">MTTRLVGSDMSWMTVTCLNCSTGDVYSIQRPSNERRFIETYPVDVHSLYRPGDRVIIHNNTMVRKIFFVVVAVTKKRKINDIQKKINLQYISFNHLYIPYEKKSTVMILTKLKNDKTIRIISRLFSIPTHHQKKKMKDLTVTIVQKKIRMIQ</sequence>
<comment type="caution">
    <text evidence="1">The sequence shown here is derived from an EMBL/GenBank/DDBJ whole genome shotgun (WGS) entry which is preliminary data.</text>
</comment>
<protein>
    <submittedName>
        <fullName evidence="1">Uncharacterized protein</fullName>
    </submittedName>
</protein>
<keyword evidence="2" id="KW-1185">Reference proteome</keyword>
<reference evidence="1" key="1">
    <citation type="journal article" date="2022" name="IScience">
        <title>Evolution of zygomycete secretomes and the origins of terrestrial fungal ecologies.</title>
        <authorList>
            <person name="Chang Y."/>
            <person name="Wang Y."/>
            <person name="Mondo S."/>
            <person name="Ahrendt S."/>
            <person name="Andreopoulos W."/>
            <person name="Barry K."/>
            <person name="Beard J."/>
            <person name="Benny G.L."/>
            <person name="Blankenship S."/>
            <person name="Bonito G."/>
            <person name="Cuomo C."/>
            <person name="Desiro A."/>
            <person name="Gervers K.A."/>
            <person name="Hundley H."/>
            <person name="Kuo A."/>
            <person name="LaButti K."/>
            <person name="Lang B.F."/>
            <person name="Lipzen A."/>
            <person name="O'Donnell K."/>
            <person name="Pangilinan J."/>
            <person name="Reynolds N."/>
            <person name="Sandor L."/>
            <person name="Smith M.E."/>
            <person name="Tsang A."/>
            <person name="Grigoriev I.V."/>
            <person name="Stajich J.E."/>
            <person name="Spatafora J.W."/>
        </authorList>
    </citation>
    <scope>NUCLEOTIDE SEQUENCE</scope>
    <source>
        <strain evidence="1">RSA 2281</strain>
    </source>
</reference>